<protein>
    <recommendedName>
        <fullName evidence="4">Glucose-methanol-choline oxidoreductase N-terminal domain-containing protein</fullName>
    </recommendedName>
</protein>
<dbReference type="Pfam" id="PF00732">
    <property type="entry name" value="GMC_oxred_N"/>
    <property type="match status" value="1"/>
</dbReference>
<keyword evidence="3" id="KW-0732">Signal</keyword>
<dbReference type="OrthoDB" id="269227at2759"/>
<dbReference type="InterPro" id="IPR007867">
    <property type="entry name" value="GMC_OxRtase_C"/>
</dbReference>
<dbReference type="Gene3D" id="3.50.50.60">
    <property type="entry name" value="FAD/NAD(P)-binding domain"/>
    <property type="match status" value="1"/>
</dbReference>
<evidence type="ECO:0000313" key="6">
    <source>
        <dbReference type="Proteomes" id="UP000502823"/>
    </source>
</evidence>
<feature type="binding site" evidence="2">
    <location>
        <position position="260"/>
    </location>
    <ligand>
        <name>FAD</name>
        <dbReference type="ChEBI" id="CHEBI:57692"/>
    </ligand>
</feature>
<feature type="signal peptide" evidence="3">
    <location>
        <begin position="1"/>
        <end position="21"/>
    </location>
</feature>
<dbReference type="GO" id="GO:0050660">
    <property type="term" value="F:flavin adenine dinucleotide binding"/>
    <property type="evidence" value="ECO:0007669"/>
    <property type="project" value="InterPro"/>
</dbReference>
<evidence type="ECO:0000256" key="2">
    <source>
        <dbReference type="PIRSR" id="PIRSR000137-2"/>
    </source>
</evidence>
<dbReference type="InterPro" id="IPR012132">
    <property type="entry name" value="GMC_OxRdtase"/>
</dbReference>
<organism evidence="5 6">
    <name type="scientific">Coptotermes formosanus</name>
    <name type="common">Formosan subterranean termite</name>
    <dbReference type="NCBI Taxonomy" id="36987"/>
    <lineage>
        <taxon>Eukaryota</taxon>
        <taxon>Metazoa</taxon>
        <taxon>Ecdysozoa</taxon>
        <taxon>Arthropoda</taxon>
        <taxon>Hexapoda</taxon>
        <taxon>Insecta</taxon>
        <taxon>Pterygota</taxon>
        <taxon>Neoptera</taxon>
        <taxon>Polyneoptera</taxon>
        <taxon>Dictyoptera</taxon>
        <taxon>Blattodea</taxon>
        <taxon>Blattoidea</taxon>
        <taxon>Termitoidae</taxon>
        <taxon>Rhinotermitidae</taxon>
        <taxon>Coptotermes</taxon>
    </lineage>
</organism>
<comment type="similarity">
    <text evidence="1">Belongs to the GMC oxidoreductase family.</text>
</comment>
<evidence type="ECO:0000259" key="4">
    <source>
        <dbReference type="PROSITE" id="PS00624"/>
    </source>
</evidence>
<keyword evidence="6" id="KW-1185">Reference proteome</keyword>
<sequence length="599" mass="67124">MAPRVCAGSKILCFLVKFLSLNLNYQSPFDIESPQLLNNGDFYDFIIVGGGAAGAVLANRLSEVTDWKVLLLEAGGEEPNLADVPAFQPFTEQSRLNWYYESVPDSRFCGGQSCAFMTGKGLGGSSLHNEMLYSRGNRRVFDMWEELGNAGWAFKDVLPYFKKWENNSDPSIAQDTEYHSVGGPQNVGRFPYHDKNMQPLLDAFQELGYQQVDFNGRNQTGVMHAQFFQKDGARQSSNQAYLTPIRNKRPNLTVITNIRVTKVIINSVNKRAKGVAYAWEHDQHIKGKVYAKKEVIISCGAINSPQLLMLSGIGPKNTLESLGIPVLQDLKVGYNFQTSIKSGGIDLILPDPQQTVPSDGGILDEILEYYERHQGPLSAEGSYQVTAYIHSRYSSLLVDFPDLQFGFLPKMKFHHLIKPGQEDPAIIPLSYYNRISVQPYDVRPNSHGYVTLNTTDPFSPPLIYPNFFSDEQDLNVLIDGYNFIANKLSKTRALNNKGIYLDTMPIPECKHFYFGTDSYWNCLSRTYKETSQRYGGSCKMGPSSDPSAVVDPHLKVHGFKNLRVVDASIMPIYVNANTYAVTLMIAEKGAGLIRDDWLK</sequence>
<dbReference type="SUPFAM" id="SSF51905">
    <property type="entry name" value="FAD/NAD(P)-binding domain"/>
    <property type="match status" value="1"/>
</dbReference>
<dbReference type="Pfam" id="PF05199">
    <property type="entry name" value="GMC_oxred_C"/>
    <property type="match status" value="1"/>
</dbReference>
<dbReference type="PROSITE" id="PS00624">
    <property type="entry name" value="GMC_OXRED_2"/>
    <property type="match status" value="1"/>
</dbReference>
<dbReference type="PANTHER" id="PTHR11552:SF227">
    <property type="entry name" value="GLUCOSE DEHYDROGENASE [FAD, QUINONE]-LIKE PROTEIN"/>
    <property type="match status" value="1"/>
</dbReference>
<evidence type="ECO:0000256" key="3">
    <source>
        <dbReference type="SAM" id="SignalP"/>
    </source>
</evidence>
<gene>
    <name evidence="5" type="ORF">Cfor_12662</name>
</gene>
<keyword evidence="2" id="KW-0274">FAD</keyword>
<name>A0A6L2PGC7_COPFO</name>
<dbReference type="PANTHER" id="PTHR11552">
    <property type="entry name" value="GLUCOSE-METHANOL-CHOLINE GMC OXIDOREDUCTASE"/>
    <property type="match status" value="1"/>
</dbReference>
<evidence type="ECO:0000313" key="5">
    <source>
        <dbReference type="EMBL" id="GFG29137.1"/>
    </source>
</evidence>
<dbReference type="SUPFAM" id="SSF54373">
    <property type="entry name" value="FAD-linked reductases, C-terminal domain"/>
    <property type="match status" value="1"/>
</dbReference>
<dbReference type="Proteomes" id="UP000502823">
    <property type="component" value="Unassembled WGS sequence"/>
</dbReference>
<dbReference type="InParanoid" id="A0A6L2PGC7"/>
<reference evidence="6" key="1">
    <citation type="submission" date="2020-01" db="EMBL/GenBank/DDBJ databases">
        <title>Draft genome sequence of the Termite Coptotermes fromosanus.</title>
        <authorList>
            <person name="Itakura S."/>
            <person name="Yosikawa Y."/>
            <person name="Umezawa K."/>
        </authorList>
    </citation>
    <scope>NUCLEOTIDE SEQUENCE [LARGE SCALE GENOMIC DNA]</scope>
</reference>
<keyword evidence="2" id="KW-0285">Flavoprotein</keyword>
<evidence type="ECO:0000256" key="1">
    <source>
        <dbReference type="ARBA" id="ARBA00010790"/>
    </source>
</evidence>
<feature type="chain" id="PRO_5026731295" description="Glucose-methanol-choline oxidoreductase N-terminal domain-containing protein" evidence="3">
    <location>
        <begin position="22"/>
        <end position="599"/>
    </location>
</feature>
<accession>A0A6L2PGC7</accession>
<dbReference type="Gene3D" id="3.30.560.10">
    <property type="entry name" value="Glucose Oxidase, domain 3"/>
    <property type="match status" value="1"/>
</dbReference>
<comment type="caution">
    <text evidence="5">The sequence shown here is derived from an EMBL/GenBank/DDBJ whole genome shotgun (WGS) entry which is preliminary data.</text>
</comment>
<proteinExistence type="inferred from homology"/>
<comment type="cofactor">
    <cofactor evidence="2">
        <name>FAD</name>
        <dbReference type="ChEBI" id="CHEBI:57692"/>
    </cofactor>
</comment>
<feature type="domain" description="Glucose-methanol-choline oxidoreductase N-terminal" evidence="4">
    <location>
        <begin position="300"/>
        <end position="314"/>
    </location>
</feature>
<dbReference type="InterPro" id="IPR036188">
    <property type="entry name" value="FAD/NAD-bd_sf"/>
</dbReference>
<dbReference type="InterPro" id="IPR000172">
    <property type="entry name" value="GMC_OxRdtase_N"/>
</dbReference>
<dbReference type="GO" id="GO:0016614">
    <property type="term" value="F:oxidoreductase activity, acting on CH-OH group of donors"/>
    <property type="evidence" value="ECO:0007669"/>
    <property type="project" value="InterPro"/>
</dbReference>
<dbReference type="EMBL" id="BLKM01000115">
    <property type="protein sequence ID" value="GFG29137.1"/>
    <property type="molecule type" value="Genomic_DNA"/>
</dbReference>
<dbReference type="PIRSF" id="PIRSF000137">
    <property type="entry name" value="Alcohol_oxidase"/>
    <property type="match status" value="1"/>
</dbReference>
<dbReference type="AlphaFoldDB" id="A0A6L2PGC7"/>